<keyword evidence="2" id="KW-0238">DNA-binding</keyword>
<dbReference type="GO" id="GO:0003700">
    <property type="term" value="F:DNA-binding transcription factor activity"/>
    <property type="evidence" value="ECO:0007669"/>
    <property type="project" value="InterPro"/>
</dbReference>
<dbReference type="InterPro" id="IPR044799">
    <property type="entry name" value="SOG1-like"/>
</dbReference>
<dbReference type="Gene3D" id="2.170.150.80">
    <property type="entry name" value="NAC domain"/>
    <property type="match status" value="1"/>
</dbReference>
<dbReference type="EMBL" id="DUZY01000003">
    <property type="protein sequence ID" value="DAD31690.1"/>
    <property type="molecule type" value="Genomic_DNA"/>
</dbReference>
<evidence type="ECO:0000256" key="1">
    <source>
        <dbReference type="ARBA" id="ARBA00023015"/>
    </source>
</evidence>
<dbReference type="Proteomes" id="UP000607653">
    <property type="component" value="Unassembled WGS sequence"/>
</dbReference>
<keyword evidence="4" id="KW-0539">Nucleus</keyword>
<dbReference type="InterPro" id="IPR036093">
    <property type="entry name" value="NAC_dom_sf"/>
</dbReference>
<gene>
    <name evidence="7" type="ORF">HUJ06_010541</name>
</gene>
<dbReference type="InterPro" id="IPR003441">
    <property type="entry name" value="NAC-dom"/>
</dbReference>
<keyword evidence="1" id="KW-0805">Transcription regulation</keyword>
<dbReference type="PANTHER" id="PTHR31079:SF9">
    <property type="entry name" value="SUPPRESSOR OF GAMMA RESPONSE 1"/>
    <property type="match status" value="1"/>
</dbReference>
<evidence type="ECO:0000256" key="4">
    <source>
        <dbReference type="ARBA" id="ARBA00023242"/>
    </source>
</evidence>
<protein>
    <recommendedName>
        <fullName evidence="6">NAC domain-containing protein</fullName>
    </recommendedName>
</protein>
<reference evidence="7 8" key="1">
    <citation type="journal article" date="2020" name="Mol. Biol. Evol.">
        <title>Distinct Expression and Methylation Patterns for Genes with Different Fates following a Single Whole-Genome Duplication in Flowering Plants.</title>
        <authorList>
            <person name="Shi T."/>
            <person name="Rahmani R.S."/>
            <person name="Gugger P.F."/>
            <person name="Wang M."/>
            <person name="Li H."/>
            <person name="Zhang Y."/>
            <person name="Li Z."/>
            <person name="Wang Q."/>
            <person name="Van de Peer Y."/>
            <person name="Marchal K."/>
            <person name="Chen J."/>
        </authorList>
    </citation>
    <scope>NUCLEOTIDE SEQUENCE [LARGE SCALE GENOMIC DNA]</scope>
    <source>
        <tissue evidence="7">Leaf</tissue>
    </source>
</reference>
<name>A0A822YGJ9_NELNU</name>
<evidence type="ECO:0000256" key="3">
    <source>
        <dbReference type="ARBA" id="ARBA00023163"/>
    </source>
</evidence>
<keyword evidence="8" id="KW-1185">Reference proteome</keyword>
<proteinExistence type="predicted"/>
<evidence type="ECO:0000313" key="8">
    <source>
        <dbReference type="Proteomes" id="UP000607653"/>
    </source>
</evidence>
<evidence type="ECO:0000256" key="2">
    <source>
        <dbReference type="ARBA" id="ARBA00023125"/>
    </source>
</evidence>
<dbReference type="PANTHER" id="PTHR31079">
    <property type="entry name" value="NAC DOMAIN-CONTAINING PROTEIN 73"/>
    <property type="match status" value="1"/>
</dbReference>
<evidence type="ECO:0000256" key="5">
    <source>
        <dbReference type="SAM" id="MobiDB-lite"/>
    </source>
</evidence>
<sequence>MVLYMSTTKGGKPEKTNWVMHQYHIETGEDEKDGEFVVSKIFYQQQAKQGDKIEEDIMNEAIGKVDPVTPKSVIPDPPRAERLHPDPDCGQEPAFNCIQPCSQVHAARSVEAGVPPGQGELNNQVDRGEDHERWHSDLDIGKEPAYSCLVPSSQHPEIRYLEDEMQTGLEKFTDQDCHKVEDHDNNVVDDRDNQNEEDPKWWEGESQFLLDSQQLVESLSLCDELLQSQTSSRDGDDKERKEKPRLSDYALIGAEGLKKDLEECQNLSIIDPANIELDTPPEFRLSQLEFESQDSFTPWVGTKVAKEWSTDANSTS</sequence>
<dbReference type="GO" id="GO:0003677">
    <property type="term" value="F:DNA binding"/>
    <property type="evidence" value="ECO:0007669"/>
    <property type="project" value="UniProtKB-KW"/>
</dbReference>
<accession>A0A822YGJ9</accession>
<feature type="compositionally biased region" description="Basic and acidic residues" evidence="5">
    <location>
        <begin position="233"/>
        <end position="246"/>
    </location>
</feature>
<dbReference type="PROSITE" id="PS51005">
    <property type="entry name" value="NAC"/>
    <property type="match status" value="1"/>
</dbReference>
<feature type="domain" description="NAC" evidence="6">
    <location>
        <begin position="1"/>
        <end position="44"/>
    </location>
</feature>
<feature type="region of interest" description="Disordered" evidence="5">
    <location>
        <begin position="227"/>
        <end position="247"/>
    </location>
</feature>
<keyword evidence="3" id="KW-0804">Transcription</keyword>
<comment type="caution">
    <text evidence="7">The sequence shown here is derived from an EMBL/GenBank/DDBJ whole genome shotgun (WGS) entry which is preliminary data.</text>
</comment>
<feature type="region of interest" description="Disordered" evidence="5">
    <location>
        <begin position="174"/>
        <end position="198"/>
    </location>
</feature>
<organism evidence="7 8">
    <name type="scientific">Nelumbo nucifera</name>
    <name type="common">Sacred lotus</name>
    <dbReference type="NCBI Taxonomy" id="4432"/>
    <lineage>
        <taxon>Eukaryota</taxon>
        <taxon>Viridiplantae</taxon>
        <taxon>Streptophyta</taxon>
        <taxon>Embryophyta</taxon>
        <taxon>Tracheophyta</taxon>
        <taxon>Spermatophyta</taxon>
        <taxon>Magnoliopsida</taxon>
        <taxon>Proteales</taxon>
        <taxon>Nelumbonaceae</taxon>
        <taxon>Nelumbo</taxon>
    </lineage>
</organism>
<dbReference type="AlphaFoldDB" id="A0A822YGJ9"/>
<dbReference type="SUPFAM" id="SSF101941">
    <property type="entry name" value="NAC domain"/>
    <property type="match status" value="1"/>
</dbReference>
<evidence type="ECO:0000313" key="7">
    <source>
        <dbReference type="EMBL" id="DAD31690.1"/>
    </source>
</evidence>
<evidence type="ECO:0000259" key="6">
    <source>
        <dbReference type="PROSITE" id="PS51005"/>
    </source>
</evidence>